<dbReference type="NCBIfam" id="NF010039">
    <property type="entry name" value="PRK13515.1"/>
    <property type="match status" value="1"/>
</dbReference>
<keyword evidence="6" id="KW-1185">Reference proteome</keyword>
<evidence type="ECO:0000313" key="5">
    <source>
        <dbReference type="EMBL" id="VDS09287.1"/>
    </source>
</evidence>
<dbReference type="EC" id="6.3.2.2" evidence="4"/>
<comment type="function">
    <text evidence="4">ATP-dependent carboxylate-amine ligase which exhibits weak glutamate--cysteine ligase activity.</text>
</comment>
<evidence type="ECO:0000256" key="4">
    <source>
        <dbReference type="HAMAP-Rule" id="MF_01609"/>
    </source>
</evidence>
<dbReference type="InterPro" id="IPR050141">
    <property type="entry name" value="GCL_type2/YbdK_subfam"/>
</dbReference>
<proteinExistence type="inferred from homology"/>
<dbReference type="GO" id="GO:0005524">
    <property type="term" value="F:ATP binding"/>
    <property type="evidence" value="ECO:0007669"/>
    <property type="project" value="UniProtKB-KW"/>
</dbReference>
<dbReference type="RefSeq" id="WP_126154939.1">
    <property type="nucleotide sequence ID" value="NZ_UZWE01000035.1"/>
</dbReference>
<accession>A0A3S4DCB1</accession>
<dbReference type="InterPro" id="IPR014746">
    <property type="entry name" value="Gln_synth/guanido_kin_cat_dom"/>
</dbReference>
<dbReference type="GO" id="GO:0004357">
    <property type="term" value="F:glutamate-cysteine ligase activity"/>
    <property type="evidence" value="ECO:0007669"/>
    <property type="project" value="UniProtKB-EC"/>
</dbReference>
<dbReference type="SUPFAM" id="SSF55931">
    <property type="entry name" value="Glutamine synthetase/guanido kinase"/>
    <property type="match status" value="1"/>
</dbReference>
<dbReference type="PANTHER" id="PTHR36510">
    <property type="entry name" value="GLUTAMATE--CYSTEINE LIGASE 2-RELATED"/>
    <property type="match status" value="1"/>
</dbReference>
<evidence type="ECO:0000256" key="2">
    <source>
        <dbReference type="ARBA" id="ARBA00022741"/>
    </source>
</evidence>
<gene>
    <name evidence="5" type="primary">ybdK</name>
    <name evidence="5" type="ORF">PARHAE_02485</name>
</gene>
<dbReference type="GO" id="GO:0042398">
    <property type="term" value="P:modified amino acid biosynthetic process"/>
    <property type="evidence" value="ECO:0007669"/>
    <property type="project" value="InterPro"/>
</dbReference>
<evidence type="ECO:0000256" key="1">
    <source>
        <dbReference type="ARBA" id="ARBA00022598"/>
    </source>
</evidence>
<sequence length="387" mass="43075">MTSTPDFTLGIEEEYLLVDPDTGDLAPAPDAMMQACRDALGDSVTPEFLRCQIEVGTPVSADIAQGREHLAHLRRTVARIAADYGLAPISASCHPFADWRDQFHTDKDRYHQLSRDMGAVSRRMLICGMHVHVGIESPALRIDLMNQMTYFLPHLLALSASSPFWQGSDTGLASYRTTVFGGMPRTGLPPQFSGWEEFERSVQALIGLGILEDSSKIWWDLRPSSKFPTLETRVCDASPRLDDTITLAALIQATTRMLWRLSRQNQRWRQYDPFLIAENRWRAARYGMTEGPIDFGAETIIPFGQAVEDWLALIAQDADALDSQPQVARTRDIVAEGGSAARQRAVLARAMAAGATRDEALIELVRHLIAEFHHGLQPLPNRDKPGN</sequence>
<organism evidence="5 6">
    <name type="scientific">Paracoccus haematequi</name>
    <dbReference type="NCBI Taxonomy" id="2491866"/>
    <lineage>
        <taxon>Bacteria</taxon>
        <taxon>Pseudomonadati</taxon>
        <taxon>Pseudomonadota</taxon>
        <taxon>Alphaproteobacteria</taxon>
        <taxon>Rhodobacterales</taxon>
        <taxon>Paracoccaceae</taxon>
        <taxon>Paracoccus</taxon>
    </lineage>
</organism>
<dbReference type="InterPro" id="IPR006336">
    <property type="entry name" value="GCS2"/>
</dbReference>
<comment type="similarity">
    <text evidence="4">Belongs to the glutamate--cysteine ligase type 2 family. YbdK subfamily.</text>
</comment>
<dbReference type="InterPro" id="IPR011793">
    <property type="entry name" value="YbdK"/>
</dbReference>
<dbReference type="HAMAP" id="MF_01609">
    <property type="entry name" value="Glu_cys_ligase_2"/>
    <property type="match status" value="1"/>
</dbReference>
<dbReference type="Gene3D" id="3.30.590.20">
    <property type="match status" value="1"/>
</dbReference>
<keyword evidence="3 4" id="KW-0067">ATP-binding</keyword>
<dbReference type="EMBL" id="UZWE01000035">
    <property type="protein sequence ID" value="VDS09287.1"/>
    <property type="molecule type" value="Genomic_DNA"/>
</dbReference>
<evidence type="ECO:0000313" key="6">
    <source>
        <dbReference type="Proteomes" id="UP000270743"/>
    </source>
</evidence>
<evidence type="ECO:0000256" key="3">
    <source>
        <dbReference type="ARBA" id="ARBA00022840"/>
    </source>
</evidence>
<dbReference type="Pfam" id="PF04107">
    <property type="entry name" value="GCS2"/>
    <property type="match status" value="1"/>
</dbReference>
<dbReference type="OrthoDB" id="9769628at2"/>
<comment type="catalytic activity">
    <reaction evidence="4">
        <text>L-cysteine + L-glutamate + ATP = gamma-L-glutamyl-L-cysteine + ADP + phosphate + H(+)</text>
        <dbReference type="Rhea" id="RHEA:13285"/>
        <dbReference type="ChEBI" id="CHEBI:15378"/>
        <dbReference type="ChEBI" id="CHEBI:29985"/>
        <dbReference type="ChEBI" id="CHEBI:30616"/>
        <dbReference type="ChEBI" id="CHEBI:35235"/>
        <dbReference type="ChEBI" id="CHEBI:43474"/>
        <dbReference type="ChEBI" id="CHEBI:58173"/>
        <dbReference type="ChEBI" id="CHEBI:456216"/>
        <dbReference type="EC" id="6.3.2.2"/>
    </reaction>
</comment>
<protein>
    <recommendedName>
        <fullName evidence="4">Putative glutamate--cysteine ligase 2</fullName>
        <ecNumber evidence="4">6.3.2.2</ecNumber>
    </recommendedName>
    <alternativeName>
        <fullName evidence="4">Gamma-glutamylcysteine synthetase 2</fullName>
        <shortName evidence="4">GCS 2</shortName>
        <shortName evidence="4">Gamma-GCS 2</shortName>
    </alternativeName>
</protein>
<name>A0A3S4DCB1_9RHOB</name>
<keyword evidence="1 4" id="KW-0436">Ligase</keyword>
<dbReference type="AlphaFoldDB" id="A0A3S4DCB1"/>
<dbReference type="Proteomes" id="UP000270743">
    <property type="component" value="Unassembled WGS sequence"/>
</dbReference>
<keyword evidence="2 4" id="KW-0547">Nucleotide-binding</keyword>
<dbReference type="PANTHER" id="PTHR36510:SF1">
    <property type="entry name" value="GLUTAMATE--CYSTEINE LIGASE 2-RELATED"/>
    <property type="match status" value="1"/>
</dbReference>
<reference evidence="5 6" key="1">
    <citation type="submission" date="2018-12" db="EMBL/GenBank/DDBJ databases">
        <authorList>
            <person name="Criscuolo A."/>
        </authorList>
    </citation>
    <scope>NUCLEOTIDE SEQUENCE [LARGE SCALE GENOMIC DNA]</scope>
    <source>
        <strain evidence="5">ACIP1116241</strain>
    </source>
</reference>
<dbReference type="NCBIfam" id="TIGR02050">
    <property type="entry name" value="gshA_cyan_rel"/>
    <property type="match status" value="1"/>
</dbReference>